<dbReference type="InterPro" id="IPR031330">
    <property type="entry name" value="Gly_Hdrlase_35_cat"/>
</dbReference>
<evidence type="ECO:0000259" key="2">
    <source>
        <dbReference type="Pfam" id="PF18120"/>
    </source>
</evidence>
<dbReference type="RefSeq" id="WP_046231600.1">
    <property type="nucleotide sequence ID" value="NZ_FONN01000005.1"/>
</dbReference>
<dbReference type="Proteomes" id="UP000183410">
    <property type="component" value="Unassembled WGS sequence"/>
</dbReference>
<sequence>MKHIPHLVSGNGTSTLYVNGEPYLALGGEIHNSSASNLAYMQEKVWPEVRKLNLNTIIAPVYWELIEPEQGTFDFSLVEGLIEQARAENIRLVLLWFGLWKNGKSSYVPSWVKRDYVTYFRACYADGSPSDTISPLCEAAVTADAAAFKRLMAFLKAFDEGTHTVIMLQVENEIGFLGSERDHSATANAVFEAEVPKQAAEAYGVQGSWQQAFGTNAGEWFMAYHYAHAVERIASAGSEQYPLPMFVNAWLEQYPWRPGTYPSGGPVAKVMKMWKLAAPTLCLYAPDIYLSSFADVCQEYTQDGNPLFIPEARRDVSSAANVFYAIGKHDALGFAPFGIEGFFPEEAASGGPDFSIMMALNIDFSGFIVNGTGPYLAASYKLLGGMLGLIQQNRGTGKMTGFIQQNDSGCILSFSRYDVKLSYKRAVEGTPPAGGLVIELSDERFIFAGIGFSVELLPKQGDRAKVGLIRVDEGTFEQDEWVRGRVLNGDESAYRIAVGDYASALYIEAYSYK</sequence>
<organism evidence="3 4">
    <name type="scientific">Paenibacillus algorifonticola</name>
    <dbReference type="NCBI Taxonomy" id="684063"/>
    <lineage>
        <taxon>Bacteria</taxon>
        <taxon>Bacillati</taxon>
        <taxon>Bacillota</taxon>
        <taxon>Bacilli</taxon>
        <taxon>Bacillales</taxon>
        <taxon>Paenibacillaceae</taxon>
        <taxon>Paenibacillus</taxon>
    </lineage>
</organism>
<dbReference type="OrthoDB" id="9800974at2"/>
<feature type="domain" description="DUF5597" evidence="2">
    <location>
        <begin position="376"/>
        <end position="498"/>
    </location>
</feature>
<dbReference type="Pfam" id="PF01301">
    <property type="entry name" value="Glyco_hydro_35"/>
    <property type="match status" value="1"/>
</dbReference>
<protein>
    <submittedName>
        <fullName evidence="3">Beta-galactosidase GanA</fullName>
    </submittedName>
</protein>
<dbReference type="Gene3D" id="3.20.20.80">
    <property type="entry name" value="Glycosidases"/>
    <property type="match status" value="1"/>
</dbReference>
<dbReference type="EMBL" id="FONN01000005">
    <property type="protein sequence ID" value="SFE66944.1"/>
    <property type="molecule type" value="Genomic_DNA"/>
</dbReference>
<evidence type="ECO:0000313" key="3">
    <source>
        <dbReference type="EMBL" id="SFE66944.1"/>
    </source>
</evidence>
<dbReference type="Pfam" id="PF18120">
    <property type="entry name" value="DUF5597"/>
    <property type="match status" value="1"/>
</dbReference>
<name>A0A1I2CFA8_9BACL</name>
<dbReference type="AlphaFoldDB" id="A0A1I2CFA8"/>
<proteinExistence type="predicted"/>
<dbReference type="SUPFAM" id="SSF51445">
    <property type="entry name" value="(Trans)glycosidases"/>
    <property type="match status" value="1"/>
</dbReference>
<keyword evidence="4" id="KW-1185">Reference proteome</keyword>
<gene>
    <name evidence="3" type="ORF">SAMN04487969_10539</name>
</gene>
<evidence type="ECO:0000259" key="1">
    <source>
        <dbReference type="Pfam" id="PF01301"/>
    </source>
</evidence>
<dbReference type="FunFam" id="3.20.20.80:FF:000135">
    <property type="entry name" value="Beta-galactosidase, putative, bgl35A"/>
    <property type="match status" value="1"/>
</dbReference>
<dbReference type="InterPro" id="IPR040719">
    <property type="entry name" value="DUF5597"/>
</dbReference>
<evidence type="ECO:0000313" key="4">
    <source>
        <dbReference type="Proteomes" id="UP000183410"/>
    </source>
</evidence>
<dbReference type="Gene3D" id="2.60.220.20">
    <property type="entry name" value="putative beta-Galactosidase from caulobacter crescentus"/>
    <property type="match status" value="1"/>
</dbReference>
<dbReference type="InterPro" id="IPR017853">
    <property type="entry name" value="GH"/>
</dbReference>
<accession>A0A1I2CFA8</accession>
<reference evidence="4" key="1">
    <citation type="submission" date="2016-10" db="EMBL/GenBank/DDBJ databases">
        <authorList>
            <person name="Varghese N."/>
            <person name="Submissions S."/>
        </authorList>
    </citation>
    <scope>NUCLEOTIDE SEQUENCE [LARGE SCALE GENOMIC DNA]</scope>
    <source>
        <strain evidence="4">CGMCC 1.10223</strain>
    </source>
</reference>
<feature type="domain" description="Glycoside hydrolase 35 catalytic" evidence="1">
    <location>
        <begin position="16"/>
        <end position="212"/>
    </location>
</feature>